<feature type="region of interest" description="Disordered" evidence="3">
    <location>
        <begin position="1"/>
        <end position="46"/>
    </location>
</feature>
<protein>
    <recommendedName>
        <fullName evidence="4">FISNA domain-containing protein</fullName>
    </recommendedName>
</protein>
<evidence type="ECO:0000256" key="1">
    <source>
        <dbReference type="ARBA" id="ARBA00022614"/>
    </source>
</evidence>
<proteinExistence type="predicted"/>
<sequence length="193" mass="22082">MEEEDRAESAVSSCVSMKSNRSKHQPPDLRDEDEPPNPNGVEEPLISHGWHRRQTHLRALFNLPSPCRLLDLRTFTKDTKAVLLDCRNLRSPILHIHRSSRRHGDLEQAGKIAWSQQNPCLAFTPLMISEILYQVNELQEVLEGHKISLKRRCEHVTEGTNEAGSGTLLSKIYTELYITEGQSEEVNTQHEVR</sequence>
<name>A0A5C6MKV5_9TELE</name>
<reference evidence="5 6" key="1">
    <citation type="submission" date="2019-04" db="EMBL/GenBank/DDBJ databases">
        <title>Chromosome genome assembly for Takifugu flavidus.</title>
        <authorList>
            <person name="Xiao S."/>
        </authorList>
    </citation>
    <scope>NUCLEOTIDE SEQUENCE [LARGE SCALE GENOMIC DNA]</scope>
    <source>
        <strain evidence="5">HTHZ2018</strain>
        <tissue evidence="5">Muscle</tissue>
    </source>
</reference>
<feature type="non-terminal residue" evidence="5">
    <location>
        <position position="193"/>
    </location>
</feature>
<dbReference type="Proteomes" id="UP000324091">
    <property type="component" value="Unassembled WGS sequence"/>
</dbReference>
<evidence type="ECO:0000259" key="4">
    <source>
        <dbReference type="SMART" id="SM01288"/>
    </source>
</evidence>
<dbReference type="InterPro" id="IPR029495">
    <property type="entry name" value="NACHT-assoc"/>
</dbReference>
<organism evidence="5 6">
    <name type="scientific">Takifugu flavidus</name>
    <name type="common">sansaifugu</name>
    <dbReference type="NCBI Taxonomy" id="433684"/>
    <lineage>
        <taxon>Eukaryota</taxon>
        <taxon>Metazoa</taxon>
        <taxon>Chordata</taxon>
        <taxon>Craniata</taxon>
        <taxon>Vertebrata</taxon>
        <taxon>Euteleostomi</taxon>
        <taxon>Actinopterygii</taxon>
        <taxon>Neopterygii</taxon>
        <taxon>Teleostei</taxon>
        <taxon>Neoteleostei</taxon>
        <taxon>Acanthomorphata</taxon>
        <taxon>Eupercaria</taxon>
        <taxon>Tetraodontiformes</taxon>
        <taxon>Tetradontoidea</taxon>
        <taxon>Tetraodontidae</taxon>
        <taxon>Takifugu</taxon>
    </lineage>
</organism>
<dbReference type="InterPro" id="IPR051261">
    <property type="entry name" value="NLR"/>
</dbReference>
<dbReference type="AlphaFoldDB" id="A0A5C6MKV5"/>
<keyword evidence="1" id="KW-0433">Leucine-rich repeat</keyword>
<accession>A0A5C6MKV5</accession>
<evidence type="ECO:0000256" key="3">
    <source>
        <dbReference type="SAM" id="MobiDB-lite"/>
    </source>
</evidence>
<feature type="compositionally biased region" description="Polar residues" evidence="3">
    <location>
        <begin position="10"/>
        <end position="19"/>
    </location>
</feature>
<keyword evidence="2" id="KW-0677">Repeat</keyword>
<evidence type="ECO:0000256" key="2">
    <source>
        <dbReference type="ARBA" id="ARBA00022737"/>
    </source>
</evidence>
<dbReference type="Pfam" id="PF14484">
    <property type="entry name" value="FISNA"/>
    <property type="match status" value="1"/>
</dbReference>
<gene>
    <name evidence="5" type="ORF">D4764_0274440</name>
</gene>
<keyword evidence="6" id="KW-1185">Reference proteome</keyword>
<dbReference type="PANTHER" id="PTHR24106">
    <property type="entry name" value="NACHT, LRR AND CARD DOMAINS-CONTAINING"/>
    <property type="match status" value="1"/>
</dbReference>
<evidence type="ECO:0000313" key="6">
    <source>
        <dbReference type="Proteomes" id="UP000324091"/>
    </source>
</evidence>
<comment type="caution">
    <text evidence="5">The sequence shown here is derived from an EMBL/GenBank/DDBJ whole genome shotgun (WGS) entry which is preliminary data.</text>
</comment>
<feature type="domain" description="FISNA" evidence="4">
    <location>
        <begin position="144"/>
        <end position="193"/>
    </location>
</feature>
<dbReference type="EMBL" id="RHFK02000452">
    <property type="protein sequence ID" value="TWW54000.1"/>
    <property type="molecule type" value="Genomic_DNA"/>
</dbReference>
<dbReference type="SMART" id="SM01288">
    <property type="entry name" value="FISNA"/>
    <property type="match status" value="1"/>
</dbReference>
<evidence type="ECO:0000313" key="5">
    <source>
        <dbReference type="EMBL" id="TWW54000.1"/>
    </source>
</evidence>